<accession>A0A3M7SBZ5</accession>
<protein>
    <submittedName>
        <fullName evidence="1">Uncharacterized protein</fullName>
    </submittedName>
</protein>
<organism evidence="1 2">
    <name type="scientific">Brachionus plicatilis</name>
    <name type="common">Marine rotifer</name>
    <name type="synonym">Brachionus muelleri</name>
    <dbReference type="NCBI Taxonomy" id="10195"/>
    <lineage>
        <taxon>Eukaryota</taxon>
        <taxon>Metazoa</taxon>
        <taxon>Spiralia</taxon>
        <taxon>Gnathifera</taxon>
        <taxon>Rotifera</taxon>
        <taxon>Eurotatoria</taxon>
        <taxon>Monogononta</taxon>
        <taxon>Pseudotrocha</taxon>
        <taxon>Ploima</taxon>
        <taxon>Brachionidae</taxon>
        <taxon>Brachionus</taxon>
    </lineage>
</organism>
<comment type="caution">
    <text evidence="1">The sequence shown here is derived from an EMBL/GenBank/DDBJ whole genome shotgun (WGS) entry which is preliminary data.</text>
</comment>
<dbReference type="Proteomes" id="UP000276133">
    <property type="component" value="Unassembled WGS sequence"/>
</dbReference>
<evidence type="ECO:0000313" key="2">
    <source>
        <dbReference type="Proteomes" id="UP000276133"/>
    </source>
</evidence>
<dbReference type="AlphaFoldDB" id="A0A3M7SBZ5"/>
<evidence type="ECO:0000313" key="1">
    <source>
        <dbReference type="EMBL" id="RNA33311.1"/>
    </source>
</evidence>
<proteinExistence type="predicted"/>
<keyword evidence="2" id="KW-1185">Reference proteome</keyword>
<dbReference type="EMBL" id="REGN01001656">
    <property type="protein sequence ID" value="RNA33311.1"/>
    <property type="molecule type" value="Genomic_DNA"/>
</dbReference>
<sequence>MITVITIFCETLDLIVDTTYFFDPYFESKFNRQSLLHLKRITKKVASLLNLVTIDKIFLFHKNDEFIYQKKFKKWMLLLPFANFKFKIYLQIPSDTFNLTNDAQN</sequence>
<reference evidence="1 2" key="1">
    <citation type="journal article" date="2018" name="Sci. Rep.">
        <title>Genomic signatures of local adaptation to the degree of environmental predictability in rotifers.</title>
        <authorList>
            <person name="Franch-Gras L."/>
            <person name="Hahn C."/>
            <person name="Garcia-Roger E.M."/>
            <person name="Carmona M.J."/>
            <person name="Serra M."/>
            <person name="Gomez A."/>
        </authorList>
    </citation>
    <scope>NUCLEOTIDE SEQUENCE [LARGE SCALE GENOMIC DNA]</scope>
    <source>
        <strain evidence="1">HYR1</strain>
    </source>
</reference>
<name>A0A3M7SBZ5_BRAPC</name>
<gene>
    <name evidence="1" type="ORF">BpHYR1_034453</name>
</gene>